<dbReference type="Pfam" id="PF13577">
    <property type="entry name" value="SnoaL_4"/>
    <property type="match status" value="1"/>
</dbReference>
<dbReference type="Proteomes" id="UP000439986">
    <property type="component" value="Unassembled WGS sequence"/>
</dbReference>
<evidence type="ECO:0000259" key="1">
    <source>
        <dbReference type="Pfam" id="PF13577"/>
    </source>
</evidence>
<dbReference type="AlphaFoldDB" id="A0A844D9S1"/>
<organism evidence="2 3">
    <name type="scientific">Duganella aquatilis</name>
    <dbReference type="NCBI Taxonomy" id="2666082"/>
    <lineage>
        <taxon>Bacteria</taxon>
        <taxon>Pseudomonadati</taxon>
        <taxon>Pseudomonadota</taxon>
        <taxon>Betaproteobacteria</taxon>
        <taxon>Burkholderiales</taxon>
        <taxon>Oxalobacteraceae</taxon>
        <taxon>Telluria group</taxon>
        <taxon>Duganella</taxon>
    </lineage>
</organism>
<dbReference type="InterPro" id="IPR037401">
    <property type="entry name" value="SnoaL-like"/>
</dbReference>
<protein>
    <submittedName>
        <fullName evidence="2">Nuclear transport factor 2 family protein</fullName>
    </submittedName>
</protein>
<comment type="caution">
    <text evidence="2">The sequence shown here is derived from an EMBL/GenBank/DDBJ whole genome shotgun (WGS) entry which is preliminary data.</text>
</comment>
<dbReference type="SUPFAM" id="SSF54427">
    <property type="entry name" value="NTF2-like"/>
    <property type="match status" value="1"/>
</dbReference>
<accession>A0A844D9S1</accession>
<proteinExistence type="predicted"/>
<reference evidence="2 3" key="1">
    <citation type="submission" date="2019-11" db="EMBL/GenBank/DDBJ databases">
        <title>Novel species isolated from a subtropical stream in China.</title>
        <authorList>
            <person name="Lu H."/>
        </authorList>
    </citation>
    <scope>NUCLEOTIDE SEQUENCE [LARGE SCALE GENOMIC DNA]</scope>
    <source>
        <strain evidence="2 3">FT26W</strain>
    </source>
</reference>
<gene>
    <name evidence="2" type="ORF">GJ698_08150</name>
</gene>
<keyword evidence="3" id="KW-1185">Reference proteome</keyword>
<dbReference type="InterPro" id="IPR032710">
    <property type="entry name" value="NTF2-like_dom_sf"/>
</dbReference>
<dbReference type="Gene3D" id="3.10.450.50">
    <property type="match status" value="1"/>
</dbReference>
<dbReference type="RefSeq" id="WP_154357126.1">
    <property type="nucleotide sequence ID" value="NZ_WKJL01000004.1"/>
</dbReference>
<evidence type="ECO:0000313" key="3">
    <source>
        <dbReference type="Proteomes" id="UP000439986"/>
    </source>
</evidence>
<dbReference type="CDD" id="cd00531">
    <property type="entry name" value="NTF2_like"/>
    <property type="match status" value="1"/>
</dbReference>
<feature type="domain" description="SnoaL-like" evidence="1">
    <location>
        <begin position="8"/>
        <end position="136"/>
    </location>
</feature>
<name>A0A844D9S1_9BURK</name>
<evidence type="ECO:0000313" key="2">
    <source>
        <dbReference type="EMBL" id="MRW84069.1"/>
    </source>
</evidence>
<sequence>MMTDHVQKLLDLEEIKNLRVLYAHCLDSNSLTELAELFAPNAVCNFGAGDIHGREAIRDGLAKAFTEYDVERHGSYPFLHAVTNQWVEIIDANTSQGRCYLLDLHTVSKPERDPWILLGMYADEYQRIDGRWYIARSQLDVVWPSRQVGGGHPGHGLVLPVQARQ</sequence>
<dbReference type="EMBL" id="WKJL01000004">
    <property type="protein sequence ID" value="MRW84069.1"/>
    <property type="molecule type" value="Genomic_DNA"/>
</dbReference>